<evidence type="ECO:0000256" key="1">
    <source>
        <dbReference type="ARBA" id="ARBA00004141"/>
    </source>
</evidence>
<dbReference type="GO" id="GO:0016020">
    <property type="term" value="C:membrane"/>
    <property type="evidence" value="ECO:0007669"/>
    <property type="project" value="UniProtKB-SubCell"/>
</dbReference>
<dbReference type="eggNOG" id="KOG1441">
    <property type="taxonomic scope" value="Eukaryota"/>
</dbReference>
<feature type="transmembrane region" description="Helical" evidence="6">
    <location>
        <begin position="139"/>
        <end position="158"/>
    </location>
</feature>
<keyword evidence="4 6" id="KW-0472">Membrane</keyword>
<keyword evidence="3 6" id="KW-1133">Transmembrane helix</keyword>
<dbReference type="EMBL" id="FN649744">
    <property type="protein sequence ID" value="CBN74592.1"/>
    <property type="molecule type" value="Genomic_DNA"/>
</dbReference>
<dbReference type="Proteomes" id="UP000002630">
    <property type="component" value="Linkage Group LG19"/>
</dbReference>
<proteinExistence type="predicted"/>
<keyword evidence="2 6" id="KW-0812">Transmembrane</keyword>
<feature type="transmembrane region" description="Helical" evidence="6">
    <location>
        <begin position="12"/>
        <end position="32"/>
    </location>
</feature>
<name>D8LKK2_ECTSI</name>
<evidence type="ECO:0000256" key="6">
    <source>
        <dbReference type="SAM" id="Phobius"/>
    </source>
</evidence>
<dbReference type="AlphaFoldDB" id="D8LKK2"/>
<dbReference type="OrthoDB" id="6418713at2759"/>
<sequence>MRPTRLTALPLPFTLAAIQLLVGVPYVWMLWLTGVRKAPELSISKVKGTTPVAMAHTMAHLAAVVSIGAGAVGFVQVYTTLLPVVGGVAMASAGEISFSALAFGAAMTSNASAASRSVLGKIFMAKEKENGGAMCAGNLYAVMTMLGCLVLTPAALWVEGPRVASVWNAALSAGHSQRSLVKNVLLSGVFFYLYNEVSFYALNIIHPVTHALGNTLKRVVMIIVSVLVLNHRFTPLGLAGCTTAIGGVMAYSLTKARLEQAGVVVPVGKVAAVKAQLENEAGVAVPVGKAAEVAAAVAAAAKNKKEGATGEEDGSTATEKGG</sequence>
<feature type="domain" description="Sugar phosphate transporter" evidence="7">
    <location>
        <begin position="76"/>
        <end position="252"/>
    </location>
</feature>
<organism evidence="8 9">
    <name type="scientific">Ectocarpus siliculosus</name>
    <name type="common">Brown alga</name>
    <name type="synonym">Conferva siliculosa</name>
    <dbReference type="NCBI Taxonomy" id="2880"/>
    <lineage>
        <taxon>Eukaryota</taxon>
        <taxon>Sar</taxon>
        <taxon>Stramenopiles</taxon>
        <taxon>Ochrophyta</taxon>
        <taxon>PX clade</taxon>
        <taxon>Phaeophyceae</taxon>
        <taxon>Ectocarpales</taxon>
        <taxon>Ectocarpaceae</taxon>
        <taxon>Ectocarpus</taxon>
    </lineage>
</organism>
<dbReference type="InterPro" id="IPR050186">
    <property type="entry name" value="TPT_transporter"/>
</dbReference>
<evidence type="ECO:0000313" key="8">
    <source>
        <dbReference type="EMBL" id="CBN74592.1"/>
    </source>
</evidence>
<dbReference type="InterPro" id="IPR004853">
    <property type="entry name" value="Sugar_P_trans_dom"/>
</dbReference>
<dbReference type="FunCoup" id="D8LKK2">
    <property type="interactions" value="296"/>
</dbReference>
<feature type="transmembrane region" description="Helical" evidence="6">
    <location>
        <begin position="53"/>
        <end position="78"/>
    </location>
</feature>
<dbReference type="SUPFAM" id="SSF103481">
    <property type="entry name" value="Multidrug resistance efflux transporter EmrE"/>
    <property type="match status" value="1"/>
</dbReference>
<dbReference type="InParanoid" id="D8LKK2"/>
<dbReference type="EMBL" id="FN648487">
    <property type="protein sequence ID" value="CBN74592.1"/>
    <property type="molecule type" value="Genomic_DNA"/>
</dbReference>
<dbReference type="Pfam" id="PF03151">
    <property type="entry name" value="TPT"/>
    <property type="match status" value="1"/>
</dbReference>
<evidence type="ECO:0000256" key="4">
    <source>
        <dbReference type="ARBA" id="ARBA00023136"/>
    </source>
</evidence>
<dbReference type="InterPro" id="IPR037185">
    <property type="entry name" value="EmrE-like"/>
</dbReference>
<protein>
    <submittedName>
        <fullName evidence="8">Triosephosphate/phosphate translocator</fullName>
    </submittedName>
</protein>
<reference evidence="8 9" key="1">
    <citation type="journal article" date="2010" name="Nature">
        <title>The Ectocarpus genome and the independent evolution of multicellularity in brown algae.</title>
        <authorList>
            <person name="Cock J.M."/>
            <person name="Sterck L."/>
            <person name="Rouze P."/>
            <person name="Scornet D."/>
            <person name="Allen A.E."/>
            <person name="Amoutzias G."/>
            <person name="Anthouard V."/>
            <person name="Artiguenave F."/>
            <person name="Aury J.M."/>
            <person name="Badger J.H."/>
            <person name="Beszteri B."/>
            <person name="Billiau K."/>
            <person name="Bonnet E."/>
            <person name="Bothwell J.H."/>
            <person name="Bowler C."/>
            <person name="Boyen C."/>
            <person name="Brownlee C."/>
            <person name="Carrano C.J."/>
            <person name="Charrier B."/>
            <person name="Cho G.Y."/>
            <person name="Coelho S.M."/>
            <person name="Collen J."/>
            <person name="Corre E."/>
            <person name="Da Silva C."/>
            <person name="Delage L."/>
            <person name="Delaroque N."/>
            <person name="Dittami S.M."/>
            <person name="Doulbeau S."/>
            <person name="Elias M."/>
            <person name="Farnham G."/>
            <person name="Gachon C.M."/>
            <person name="Gschloessl B."/>
            <person name="Heesch S."/>
            <person name="Jabbari K."/>
            <person name="Jubin C."/>
            <person name="Kawai H."/>
            <person name="Kimura K."/>
            <person name="Kloareg B."/>
            <person name="Kupper F.C."/>
            <person name="Lang D."/>
            <person name="Le Bail A."/>
            <person name="Leblanc C."/>
            <person name="Lerouge P."/>
            <person name="Lohr M."/>
            <person name="Lopez P.J."/>
            <person name="Martens C."/>
            <person name="Maumus F."/>
            <person name="Michel G."/>
            <person name="Miranda-Saavedra D."/>
            <person name="Morales J."/>
            <person name="Moreau H."/>
            <person name="Motomura T."/>
            <person name="Nagasato C."/>
            <person name="Napoli C.A."/>
            <person name="Nelson D.R."/>
            <person name="Nyvall-Collen P."/>
            <person name="Peters A.F."/>
            <person name="Pommier C."/>
            <person name="Potin P."/>
            <person name="Poulain J."/>
            <person name="Quesneville H."/>
            <person name="Read B."/>
            <person name="Rensing S.A."/>
            <person name="Ritter A."/>
            <person name="Rousvoal S."/>
            <person name="Samanta M."/>
            <person name="Samson G."/>
            <person name="Schroeder D.C."/>
            <person name="Segurens B."/>
            <person name="Strittmatter M."/>
            <person name="Tonon T."/>
            <person name="Tregear J.W."/>
            <person name="Valentin K."/>
            <person name="von Dassow P."/>
            <person name="Yamagishi T."/>
            <person name="Van de Peer Y."/>
            <person name="Wincker P."/>
        </authorList>
    </citation>
    <scope>NUCLEOTIDE SEQUENCE [LARGE SCALE GENOMIC DNA]</scope>
    <source>
        <strain evidence="9">Ec32 / CCAP1310/4</strain>
    </source>
</reference>
<evidence type="ECO:0000313" key="9">
    <source>
        <dbReference type="Proteomes" id="UP000002630"/>
    </source>
</evidence>
<evidence type="ECO:0000256" key="5">
    <source>
        <dbReference type="SAM" id="MobiDB-lite"/>
    </source>
</evidence>
<gene>
    <name evidence="8" type="ORF">Esi_0030_0130</name>
</gene>
<evidence type="ECO:0000256" key="2">
    <source>
        <dbReference type="ARBA" id="ARBA00022692"/>
    </source>
</evidence>
<evidence type="ECO:0000259" key="7">
    <source>
        <dbReference type="Pfam" id="PF03151"/>
    </source>
</evidence>
<dbReference type="PANTHER" id="PTHR11132">
    <property type="entry name" value="SOLUTE CARRIER FAMILY 35"/>
    <property type="match status" value="1"/>
</dbReference>
<feature type="region of interest" description="Disordered" evidence="5">
    <location>
        <begin position="303"/>
        <end position="322"/>
    </location>
</feature>
<evidence type="ECO:0000256" key="3">
    <source>
        <dbReference type="ARBA" id="ARBA00022989"/>
    </source>
</evidence>
<comment type="subcellular location">
    <subcellularLocation>
        <location evidence="1">Membrane</location>
        <topology evidence="1">Multi-pass membrane protein</topology>
    </subcellularLocation>
</comment>
<accession>D8LKK2</accession>
<keyword evidence="9" id="KW-1185">Reference proteome</keyword>
<dbReference type="OMA" id="PCVRQNF"/>